<keyword evidence="1" id="KW-0472">Membrane</keyword>
<keyword evidence="3" id="KW-1185">Reference proteome</keyword>
<evidence type="ECO:0000313" key="3">
    <source>
        <dbReference type="Proteomes" id="UP001628668"/>
    </source>
</evidence>
<evidence type="ECO:0000256" key="1">
    <source>
        <dbReference type="SAM" id="Phobius"/>
    </source>
</evidence>
<feature type="transmembrane region" description="Helical" evidence="1">
    <location>
        <begin position="12"/>
        <end position="33"/>
    </location>
</feature>
<organism evidence="2 3">
    <name type="scientific">Rossellomorea oryzaecorticis</name>
    <dbReference type="NCBI Taxonomy" id="1396505"/>
    <lineage>
        <taxon>Bacteria</taxon>
        <taxon>Bacillati</taxon>
        <taxon>Bacillota</taxon>
        <taxon>Bacilli</taxon>
        <taxon>Bacillales</taxon>
        <taxon>Bacillaceae</taxon>
        <taxon>Rossellomorea</taxon>
    </lineage>
</organism>
<evidence type="ECO:0000313" key="2">
    <source>
        <dbReference type="EMBL" id="MFL8939226.1"/>
    </source>
</evidence>
<feature type="transmembrane region" description="Helical" evidence="1">
    <location>
        <begin position="39"/>
        <end position="57"/>
    </location>
</feature>
<name>A0ABW8VV26_9BACI</name>
<accession>A0ABW8VV26</accession>
<keyword evidence="1" id="KW-0812">Transmembrane</keyword>
<dbReference type="EMBL" id="JBJOSA010000033">
    <property type="protein sequence ID" value="MFL8939226.1"/>
    <property type="molecule type" value="Genomic_DNA"/>
</dbReference>
<dbReference type="RefSeq" id="WP_198257375.1">
    <property type="nucleotide sequence ID" value="NZ_JBJOSA010000033.1"/>
</dbReference>
<keyword evidence="1" id="KW-1133">Transmembrane helix</keyword>
<dbReference type="Proteomes" id="UP001628668">
    <property type="component" value="Unassembled WGS sequence"/>
</dbReference>
<reference evidence="2 3" key="1">
    <citation type="submission" date="2024-12" db="EMBL/GenBank/DDBJ databases">
        <authorList>
            <person name="Li X."/>
            <person name="Zhang D."/>
        </authorList>
    </citation>
    <scope>NUCLEOTIDE SEQUENCE [LARGE SCALE GENOMIC DNA]</scope>
    <source>
        <strain evidence="2 3">JCM19602</strain>
    </source>
</reference>
<proteinExistence type="predicted"/>
<gene>
    <name evidence="2" type="ORF">ACKA06_20915</name>
</gene>
<sequence>MINKIRELPEKAAFTIGLSMIFVCPIVLLFIPVDKWMTIAFQGIVGFISILFILSAAEKRHARSAIDKRMTIEMRTLTPITT</sequence>
<protein>
    <submittedName>
        <fullName evidence="2">Uncharacterized protein</fullName>
    </submittedName>
</protein>
<comment type="caution">
    <text evidence="2">The sequence shown here is derived from an EMBL/GenBank/DDBJ whole genome shotgun (WGS) entry which is preliminary data.</text>
</comment>